<reference evidence="1 2" key="1">
    <citation type="submission" date="2021-06" db="EMBL/GenBank/DDBJ databases">
        <title>Genome-based taxonomic framework of Microbacterium strains isolated from marine environment, the description of four new species and reclassification of four preexisting species.</title>
        <authorList>
            <person name="Lee S.D."/>
            <person name="Kim S.-M."/>
            <person name="Byeon Y.-S."/>
            <person name="Yang H.L."/>
            <person name="Kim I.S."/>
        </authorList>
    </citation>
    <scope>NUCLEOTIDE SEQUENCE [LARGE SCALE GENOMIC DNA]</scope>
    <source>
        <strain evidence="1 2">SSW1-49</strain>
    </source>
</reference>
<dbReference type="Gene3D" id="3.40.50.2000">
    <property type="entry name" value="Glycogen Phosphorylase B"/>
    <property type="match status" value="1"/>
</dbReference>
<evidence type="ECO:0000313" key="1">
    <source>
        <dbReference type="EMBL" id="MCK2035916.1"/>
    </source>
</evidence>
<gene>
    <name evidence="1" type="ORF">KZC51_07185</name>
</gene>
<organism evidence="1 2">
    <name type="scientific">Microbacterium croceum</name>
    <dbReference type="NCBI Taxonomy" id="2851645"/>
    <lineage>
        <taxon>Bacteria</taxon>
        <taxon>Bacillati</taxon>
        <taxon>Actinomycetota</taxon>
        <taxon>Actinomycetes</taxon>
        <taxon>Micrococcales</taxon>
        <taxon>Microbacteriaceae</taxon>
        <taxon>Microbacterium</taxon>
    </lineage>
</organism>
<dbReference type="SUPFAM" id="SSF53756">
    <property type="entry name" value="UDP-Glycosyltransferase/glycogen phosphorylase"/>
    <property type="match status" value="1"/>
</dbReference>
<keyword evidence="2" id="KW-1185">Reference proteome</keyword>
<protein>
    <submittedName>
        <fullName evidence="1">Glycosyltransferase family 4 protein</fullName>
    </submittedName>
</protein>
<proteinExistence type="predicted"/>
<dbReference type="RefSeq" id="WP_247629315.1">
    <property type="nucleotide sequence ID" value="NZ_JAHWXN010000001.1"/>
</dbReference>
<accession>A0ABT0FCW8</accession>
<comment type="caution">
    <text evidence="1">The sequence shown here is derived from an EMBL/GenBank/DDBJ whole genome shotgun (WGS) entry which is preliminary data.</text>
</comment>
<evidence type="ECO:0000313" key="2">
    <source>
        <dbReference type="Proteomes" id="UP001300096"/>
    </source>
</evidence>
<name>A0ABT0FCW8_9MICO</name>
<dbReference type="EMBL" id="JAHWXN010000001">
    <property type="protein sequence ID" value="MCK2035916.1"/>
    <property type="molecule type" value="Genomic_DNA"/>
</dbReference>
<dbReference type="Pfam" id="PF13692">
    <property type="entry name" value="Glyco_trans_1_4"/>
    <property type="match status" value="1"/>
</dbReference>
<dbReference type="CDD" id="cd03801">
    <property type="entry name" value="GT4_PimA-like"/>
    <property type="match status" value="1"/>
</dbReference>
<dbReference type="Proteomes" id="UP001300096">
    <property type="component" value="Unassembled WGS sequence"/>
</dbReference>
<sequence>MMMRAEGTERTVAVFAPLYPPAFMGGGPIRSIAALVAGAPEEVHAVVLTKDTDLGAKVPMEVVRNSWSRSDGADVYYASMRSPFDYWRALIALRRTKPALLHFNSFLNPQLTIFPLILWRLGFWGRARVLLSPRGEFGEGALQRRSAKKRIYMRFFRVLRMPKAVIWHSTAAHETSDLRRIWGDSSVVLERENDTLLAEVSSRPRSVDGPLRAVFLGRIVEHKGLHIALEALAHVAGSVRLDVYGSREDSTYGVRCDELVSQLPPHVSVEFHGPIRPDLVVDVLKEHELLLMPTAGENFGHVIAEALSASCAVAVTPFTPWTEDLSTGGGFVLDRDVASWTTFIDQFAAEPPAARMSHRIAAGAAYDRWRGRSRPPHLWTSAFERIEASE</sequence>
<dbReference type="PANTHER" id="PTHR12526">
    <property type="entry name" value="GLYCOSYLTRANSFERASE"/>
    <property type="match status" value="1"/>
</dbReference>